<sequence>MTACTYLTSESDSNLLMAKSKVTDYKRPTTIPKMEMNAVTIGARLSLNTYLSLRNAVYITKIIILTDSEIVLKWIKCVPNRQNVGPYVKNRVKEIYKIVKMLEEMKVEIQFGYIDSKWNPADIGTRGATSEELLSHIWWKGYPLKSIMNNDFTNTFFNLPASGDEEEHLDQKEVHVATTTTRNVDTKDILDLSRYSSKTKSLRTLAYVLRFLKNIVARVQDPLRSKLLRRLPFLDKGPENYSLTASDIQDAHYVLIRNHQAVHLQSQYRKELSNNLNLKEDEMHLLRAYGRLNQSDLNIEARNPLLVVPNTDLCRLIVEEAHGKYHNSTALTLAEVRGSRKVSQQHRTNAG</sequence>
<dbReference type="InterPro" id="IPR008042">
    <property type="entry name" value="Retrotrans_Pao"/>
</dbReference>
<dbReference type="Proteomes" id="UP000050761">
    <property type="component" value="Unassembled WGS sequence"/>
</dbReference>
<evidence type="ECO:0000313" key="2">
    <source>
        <dbReference type="Proteomes" id="UP000050761"/>
    </source>
</evidence>
<proteinExistence type="predicted"/>
<dbReference type="EMBL" id="UZAH01032459">
    <property type="protein sequence ID" value="VDP21921.1"/>
    <property type="molecule type" value="Genomic_DNA"/>
</dbReference>
<dbReference type="InterPro" id="IPR036397">
    <property type="entry name" value="RNaseH_sf"/>
</dbReference>
<dbReference type="WBParaSite" id="HPBE_0002080401-mRNA-1">
    <property type="protein sequence ID" value="HPBE_0002080401-mRNA-1"/>
    <property type="gene ID" value="HPBE_0002080401"/>
</dbReference>
<dbReference type="Pfam" id="PF05380">
    <property type="entry name" value="Peptidase_A17"/>
    <property type="match status" value="1"/>
</dbReference>
<keyword evidence="2" id="KW-1185">Reference proteome</keyword>
<evidence type="ECO:0000313" key="1">
    <source>
        <dbReference type="EMBL" id="VDP21921.1"/>
    </source>
</evidence>
<dbReference type="GO" id="GO:0003676">
    <property type="term" value="F:nucleic acid binding"/>
    <property type="evidence" value="ECO:0007669"/>
    <property type="project" value="InterPro"/>
</dbReference>
<dbReference type="PANTHER" id="PTHR47331">
    <property type="entry name" value="PHD-TYPE DOMAIN-CONTAINING PROTEIN"/>
    <property type="match status" value="1"/>
</dbReference>
<evidence type="ECO:0000313" key="3">
    <source>
        <dbReference type="WBParaSite" id="HPBE_0002080401-mRNA-1"/>
    </source>
</evidence>
<dbReference type="OrthoDB" id="5877161at2759"/>
<protein>
    <submittedName>
        <fullName evidence="3">RNase H domain-containing protein</fullName>
    </submittedName>
</protein>
<reference evidence="1 2" key="1">
    <citation type="submission" date="2018-11" db="EMBL/GenBank/DDBJ databases">
        <authorList>
            <consortium name="Pathogen Informatics"/>
        </authorList>
    </citation>
    <scope>NUCLEOTIDE SEQUENCE [LARGE SCALE GENOMIC DNA]</scope>
</reference>
<dbReference type="AlphaFoldDB" id="A0A183GEN5"/>
<gene>
    <name evidence="1" type="ORF">HPBE_LOCUS20805</name>
</gene>
<name>A0A183GEN5_HELPZ</name>
<organism evidence="2 3">
    <name type="scientific">Heligmosomoides polygyrus</name>
    <name type="common">Parasitic roundworm</name>
    <dbReference type="NCBI Taxonomy" id="6339"/>
    <lineage>
        <taxon>Eukaryota</taxon>
        <taxon>Metazoa</taxon>
        <taxon>Ecdysozoa</taxon>
        <taxon>Nematoda</taxon>
        <taxon>Chromadorea</taxon>
        <taxon>Rhabditida</taxon>
        <taxon>Rhabditina</taxon>
        <taxon>Rhabditomorpha</taxon>
        <taxon>Strongyloidea</taxon>
        <taxon>Heligmosomidae</taxon>
        <taxon>Heligmosomoides</taxon>
    </lineage>
</organism>
<reference evidence="3" key="2">
    <citation type="submission" date="2019-09" db="UniProtKB">
        <authorList>
            <consortium name="WormBaseParasite"/>
        </authorList>
    </citation>
    <scope>IDENTIFICATION</scope>
</reference>
<dbReference type="Gene3D" id="3.30.420.10">
    <property type="entry name" value="Ribonuclease H-like superfamily/Ribonuclease H"/>
    <property type="match status" value="1"/>
</dbReference>
<accession>A0A183GEN5</accession>
<accession>A0A3P8BJ42</accession>